<name>A0A8H4KDZ0_9HYPO</name>
<dbReference type="AlphaFoldDB" id="A0A8H4KDZ0"/>
<accession>A0A8H4KDZ0</accession>
<protein>
    <submittedName>
        <fullName evidence="1">Uncharacterized protein</fullName>
    </submittedName>
</protein>
<sequence>MGAKSLSVLGKDGAGKKTLIGSLIYKCGLELPQLKELESEGISQYEKIVPFFEKNGYAQSFYAPSGTFTVQKNQSPDVAFWVVDASDSSSWGSSAESLSATLSSGLLSPREKLIIIVNKMDSVNWSEQTFQDAVSAFSSVNMVNRAYIIPVSALREGGNILPTPEAPSWVQNISADQFGGSALVSGESLMNLLG</sequence>
<dbReference type="OrthoDB" id="3524701at2759"/>
<dbReference type="Gene3D" id="3.40.50.300">
    <property type="entry name" value="P-loop containing nucleotide triphosphate hydrolases"/>
    <property type="match status" value="1"/>
</dbReference>
<proteinExistence type="predicted"/>
<dbReference type="EMBL" id="JAADJG010000340">
    <property type="protein sequence ID" value="KAF4448445.1"/>
    <property type="molecule type" value="Genomic_DNA"/>
</dbReference>
<gene>
    <name evidence="1" type="ORF">F53441_8169</name>
</gene>
<dbReference type="SUPFAM" id="SSF52540">
    <property type="entry name" value="P-loop containing nucleoside triphosphate hydrolases"/>
    <property type="match status" value="1"/>
</dbReference>
<dbReference type="InterPro" id="IPR027417">
    <property type="entry name" value="P-loop_NTPase"/>
</dbReference>
<evidence type="ECO:0000313" key="1">
    <source>
        <dbReference type="EMBL" id="KAF4448445.1"/>
    </source>
</evidence>
<comment type="caution">
    <text evidence="1">The sequence shown here is derived from an EMBL/GenBank/DDBJ whole genome shotgun (WGS) entry which is preliminary data.</text>
</comment>
<evidence type="ECO:0000313" key="2">
    <source>
        <dbReference type="Proteomes" id="UP000605986"/>
    </source>
</evidence>
<keyword evidence="2" id="KW-1185">Reference proteome</keyword>
<reference evidence="1" key="1">
    <citation type="submission" date="2020-01" db="EMBL/GenBank/DDBJ databases">
        <title>Identification and distribution of gene clusters putatively required for synthesis of sphingolipid metabolism inhibitors in phylogenetically diverse species of the filamentous fungus Fusarium.</title>
        <authorList>
            <person name="Kim H.-S."/>
            <person name="Busman M."/>
            <person name="Brown D.W."/>
            <person name="Divon H."/>
            <person name="Uhlig S."/>
            <person name="Proctor R.H."/>
        </authorList>
    </citation>
    <scope>NUCLEOTIDE SEQUENCE</scope>
    <source>
        <strain evidence="1">NRRL 53441</strain>
    </source>
</reference>
<organism evidence="1 2">
    <name type="scientific">Fusarium austroafricanum</name>
    <dbReference type="NCBI Taxonomy" id="2364996"/>
    <lineage>
        <taxon>Eukaryota</taxon>
        <taxon>Fungi</taxon>
        <taxon>Dikarya</taxon>
        <taxon>Ascomycota</taxon>
        <taxon>Pezizomycotina</taxon>
        <taxon>Sordariomycetes</taxon>
        <taxon>Hypocreomycetidae</taxon>
        <taxon>Hypocreales</taxon>
        <taxon>Nectriaceae</taxon>
        <taxon>Fusarium</taxon>
        <taxon>Fusarium concolor species complex</taxon>
    </lineage>
</organism>
<dbReference type="Proteomes" id="UP000605986">
    <property type="component" value="Unassembled WGS sequence"/>
</dbReference>